<evidence type="ECO:0000256" key="4">
    <source>
        <dbReference type="SAM" id="MobiDB-lite"/>
    </source>
</evidence>
<dbReference type="SUPFAM" id="SSF50494">
    <property type="entry name" value="Trypsin-like serine proteases"/>
    <property type="match status" value="1"/>
</dbReference>
<dbReference type="Gene3D" id="3.50.50.60">
    <property type="entry name" value="FAD/NAD(P)-binding domain"/>
    <property type="match status" value="1"/>
</dbReference>
<dbReference type="InterPro" id="IPR009003">
    <property type="entry name" value="Peptidase_S1_PA"/>
</dbReference>
<dbReference type="OrthoDB" id="2915840at2759"/>
<evidence type="ECO:0000256" key="2">
    <source>
        <dbReference type="ARBA" id="ARBA00022827"/>
    </source>
</evidence>
<evidence type="ECO:0000256" key="1">
    <source>
        <dbReference type="ARBA" id="ARBA00022630"/>
    </source>
</evidence>
<dbReference type="AlphaFoldDB" id="A0A8H5PZT4"/>
<dbReference type="Proteomes" id="UP000546213">
    <property type="component" value="Unassembled WGS sequence"/>
</dbReference>
<keyword evidence="3" id="KW-0560">Oxidoreductase</keyword>
<feature type="region of interest" description="Disordered" evidence="4">
    <location>
        <begin position="633"/>
        <end position="674"/>
    </location>
</feature>
<organism evidence="5 6">
    <name type="scientific">Fusarium pseudocircinatum</name>
    <dbReference type="NCBI Taxonomy" id="56676"/>
    <lineage>
        <taxon>Eukaryota</taxon>
        <taxon>Fungi</taxon>
        <taxon>Dikarya</taxon>
        <taxon>Ascomycota</taxon>
        <taxon>Pezizomycotina</taxon>
        <taxon>Sordariomycetes</taxon>
        <taxon>Hypocreomycetidae</taxon>
        <taxon>Hypocreales</taxon>
        <taxon>Nectriaceae</taxon>
        <taxon>Fusarium</taxon>
        <taxon>Fusarium fujikuroi species complex</taxon>
    </lineage>
</organism>
<evidence type="ECO:0000256" key="3">
    <source>
        <dbReference type="ARBA" id="ARBA00023002"/>
    </source>
</evidence>
<keyword evidence="6" id="KW-1185">Reference proteome</keyword>
<dbReference type="Pfam" id="PF13365">
    <property type="entry name" value="Trypsin_2"/>
    <property type="match status" value="1"/>
</dbReference>
<feature type="compositionally biased region" description="Low complexity" evidence="4">
    <location>
        <begin position="636"/>
        <end position="658"/>
    </location>
</feature>
<dbReference type="Gene3D" id="2.40.10.120">
    <property type="match status" value="1"/>
</dbReference>
<evidence type="ECO:0000313" key="6">
    <source>
        <dbReference type="Proteomes" id="UP000546213"/>
    </source>
</evidence>
<reference evidence="5 6" key="1">
    <citation type="submission" date="2020-05" db="EMBL/GenBank/DDBJ databases">
        <title>Identification and distribution of gene clusters putatively required for synthesis of sphingolipid metabolism inhibitors in phylogenetically diverse species of the filamentous fungus Fusarium.</title>
        <authorList>
            <person name="Kim H.-S."/>
            <person name="Busman M."/>
            <person name="Brown D.W."/>
            <person name="Divon H."/>
            <person name="Uhlig S."/>
            <person name="Proctor R.H."/>
        </authorList>
    </citation>
    <scope>NUCLEOTIDE SEQUENCE [LARGE SCALE GENOMIC DNA]</scope>
    <source>
        <strain evidence="5 6">NRRL 36939</strain>
    </source>
</reference>
<dbReference type="EMBL" id="JAAOAS010000001">
    <property type="protein sequence ID" value="KAF5606386.1"/>
    <property type="molecule type" value="Genomic_DNA"/>
</dbReference>
<dbReference type="InterPro" id="IPR036188">
    <property type="entry name" value="FAD/NAD-bd_sf"/>
</dbReference>
<gene>
    <name evidence="5" type="ORF">FPCIR_30</name>
</gene>
<sequence length="953" mass="107025">METLDVAVVGAGWAGLAAAKTRHQLHPEESLAIFDSAATLGGTWAKHRLYTGLKTNNMLGTYQYPDFPMDTETFGVKPGQHIPGQIVHRYLETYARHFDIYDKIRFEHKIETAEHQENGGWVLTLRDIKAGDNIKIKASRLVLATGLTSEPFLPIFQGQEGFGAPIFHAKELRNHEDTYGTAKSVTVFGGTKSAWDMVYLYATKGIRVNWVIRESGHGPSWNAPPYVTPLKKWLEKLAHIRMLTWFSPCSWGAADGYVKTRNFYHGTFIGRAIVDKFWDILGNDVITLNKYDSHSETAKLKPWSNAMFVATSIGILNYEKDFFEVVKEGLVKIHIADIERLSKQAVHLSDGTVLHTDVLCCATGWKHVPPIRFLPDGIAEDIGMPHTPSPSSFPYASLLNQVDKEIFDKFPRLKDQPIQKVQNSKYHTLLEDKGLSSNDDITPSTELTPYTLYHFIVPPSSQFLKTRDIAFVGMVVNFSHPMVSHVQSLWMNAFFDDMIPSLPRNPSPEFVSRFQHEAVLHSRFGKWRYPSGFGHSFPDFVFDAVPYLDLLLKDLGLQIYRKNGVFAEMTNPYGPEDYTTVVDEWKAKQVEPEAPCRPFPYHRKSNLFLSVLTQTVNLLEEIRALTENMPDTIDLTRSSSSIPRHTRSSTRALSSTTESSRKDQTTDASSQKPKIETISSLSSLGLSEEQQNALISKRTWLTSHTIPIPRDAFKTFISVPKGYHTLLATFIFAQSEAGTAVCISPDGVLLTCAHCITEEPSELTAKTSYVLLASFGEVVTAKVVAWDPIRDLALLQIDKAERLRRPFPFARIATSPPKYNTELLCIGHPGSEDLEAEHSGVKTDYDTLVLTAGTFRGLDKNQDPQDNSDIGALKHSCWTYWGHSGAGLFDRKTGALVGVHSSWDDKTGMRRGVPLEAVVAFVEEVEASKKDDFTEEWRWYMWREPEPTAMPGA</sequence>
<dbReference type="InterPro" id="IPR050346">
    <property type="entry name" value="FMO-like"/>
</dbReference>
<evidence type="ECO:0000313" key="5">
    <source>
        <dbReference type="EMBL" id="KAF5606386.1"/>
    </source>
</evidence>
<dbReference type="SUPFAM" id="SSF51905">
    <property type="entry name" value="FAD/NAD(P)-binding domain"/>
    <property type="match status" value="1"/>
</dbReference>
<dbReference type="FunFam" id="3.50.50.60:FF:000258">
    <property type="entry name" value="Flavin-binding monooxygenase-like protein (AFU_orthologue AFUA_6G01900)"/>
    <property type="match status" value="1"/>
</dbReference>
<dbReference type="PANTHER" id="PTHR23023">
    <property type="entry name" value="DIMETHYLANILINE MONOOXYGENASE"/>
    <property type="match status" value="1"/>
</dbReference>
<accession>A0A8H5PZT4</accession>
<protein>
    <submittedName>
        <fullName evidence="5">Dimethylaniline monooxygenase</fullName>
    </submittedName>
</protein>
<keyword evidence="5" id="KW-0503">Monooxygenase</keyword>
<keyword evidence="2" id="KW-0274">FAD</keyword>
<name>A0A8H5PZT4_9HYPO</name>
<dbReference type="GO" id="GO:0004497">
    <property type="term" value="F:monooxygenase activity"/>
    <property type="evidence" value="ECO:0007669"/>
    <property type="project" value="UniProtKB-KW"/>
</dbReference>
<keyword evidence="1" id="KW-0285">Flavoprotein</keyword>
<proteinExistence type="predicted"/>
<comment type="caution">
    <text evidence="5">The sequence shown here is derived from an EMBL/GenBank/DDBJ whole genome shotgun (WGS) entry which is preliminary data.</text>
</comment>
<dbReference type="Pfam" id="PF13738">
    <property type="entry name" value="Pyr_redox_3"/>
    <property type="match status" value="1"/>
</dbReference>